<gene>
    <name evidence="4" type="ORF">LTRI10_LOCUS12420</name>
</gene>
<dbReference type="PANTHER" id="PTHR31286:SF99">
    <property type="entry name" value="DUF4283 DOMAIN-CONTAINING PROTEIN"/>
    <property type="match status" value="1"/>
</dbReference>
<dbReference type="EMBL" id="OZ034815">
    <property type="protein sequence ID" value="CAL1370229.1"/>
    <property type="molecule type" value="Genomic_DNA"/>
</dbReference>
<feature type="region of interest" description="Disordered" evidence="2">
    <location>
        <begin position="149"/>
        <end position="183"/>
    </location>
</feature>
<dbReference type="AlphaFoldDB" id="A0AAV2D8S9"/>
<name>A0AAV2D8S9_9ROSI</name>
<evidence type="ECO:0000256" key="2">
    <source>
        <dbReference type="SAM" id="MobiDB-lite"/>
    </source>
</evidence>
<evidence type="ECO:0000259" key="3">
    <source>
        <dbReference type="PROSITE" id="PS50158"/>
    </source>
</evidence>
<dbReference type="InterPro" id="IPR040256">
    <property type="entry name" value="At4g02000-like"/>
</dbReference>
<keyword evidence="1" id="KW-0862">Zinc</keyword>
<reference evidence="4 5" key="1">
    <citation type="submission" date="2024-04" db="EMBL/GenBank/DDBJ databases">
        <authorList>
            <person name="Fracassetti M."/>
        </authorList>
    </citation>
    <scope>NUCLEOTIDE SEQUENCE [LARGE SCALE GENOMIC DNA]</scope>
</reference>
<feature type="region of interest" description="Disordered" evidence="2">
    <location>
        <begin position="124"/>
        <end position="143"/>
    </location>
</feature>
<evidence type="ECO:0000313" key="5">
    <source>
        <dbReference type="Proteomes" id="UP001497516"/>
    </source>
</evidence>
<dbReference type="Proteomes" id="UP001497516">
    <property type="component" value="Chromosome 2"/>
</dbReference>
<protein>
    <recommendedName>
        <fullName evidence="3">CCHC-type domain-containing protein</fullName>
    </recommendedName>
</protein>
<keyword evidence="1" id="KW-0479">Metal-binding</keyword>
<evidence type="ECO:0000313" key="4">
    <source>
        <dbReference type="EMBL" id="CAL1370229.1"/>
    </source>
</evidence>
<keyword evidence="5" id="KW-1185">Reference proteome</keyword>
<evidence type="ECO:0000256" key="1">
    <source>
        <dbReference type="PROSITE-ProRule" id="PRU00047"/>
    </source>
</evidence>
<feature type="domain" description="CCHC-type" evidence="3">
    <location>
        <begin position="105"/>
        <end position="119"/>
    </location>
</feature>
<dbReference type="InterPro" id="IPR001878">
    <property type="entry name" value="Znf_CCHC"/>
</dbReference>
<dbReference type="GO" id="GO:0008270">
    <property type="term" value="F:zinc ion binding"/>
    <property type="evidence" value="ECO:0007669"/>
    <property type="project" value="UniProtKB-KW"/>
</dbReference>
<keyword evidence="1" id="KW-0863">Zinc-finger</keyword>
<sequence length="357" mass="39041">MIGDYYITVRPWRRNFNPQWAEVATTMIWARLPGLLREFINKEAVERIAGKIGRPVRVDNATETGDRGKFARVSVEVDLTKPLLSQYKIEGITYYIEYEGLFRICTECGKYGHVKTTCPTLAKKPASPQPESHCPKEDSTTQNLYGEWMTVQPRGRNGKRGRGVLAGPMDGGGHGNISGQNENHATGSRFEVLEEEPMHDVINPHANPSNLEINVNEDGGMITDQMVTEMPNEETSVRSNPVNTGDSGKKQPAEALGHQNKAVENILGPREEIGKERREDSVAAHESPKGSSGPAEAMPKPHNGKEVTKQLGATNGSHGPSRKQEKASVSKVKQPNTSGKSRDGKNGAGNRSPSGNR</sequence>
<dbReference type="PROSITE" id="PS50158">
    <property type="entry name" value="ZF_CCHC"/>
    <property type="match status" value="1"/>
</dbReference>
<feature type="compositionally biased region" description="Basic and acidic residues" evidence="2">
    <location>
        <begin position="269"/>
        <end position="288"/>
    </location>
</feature>
<dbReference type="GO" id="GO:0003676">
    <property type="term" value="F:nucleic acid binding"/>
    <property type="evidence" value="ECO:0007669"/>
    <property type="project" value="InterPro"/>
</dbReference>
<dbReference type="PANTHER" id="PTHR31286">
    <property type="entry name" value="GLYCINE-RICH CELL WALL STRUCTURAL PROTEIN 1.8-LIKE"/>
    <property type="match status" value="1"/>
</dbReference>
<feature type="compositionally biased region" description="Polar residues" evidence="2">
    <location>
        <begin position="233"/>
        <end position="246"/>
    </location>
</feature>
<proteinExistence type="predicted"/>
<feature type="region of interest" description="Disordered" evidence="2">
    <location>
        <begin position="231"/>
        <end position="357"/>
    </location>
</feature>
<accession>A0AAV2D8S9</accession>
<organism evidence="4 5">
    <name type="scientific">Linum trigynum</name>
    <dbReference type="NCBI Taxonomy" id="586398"/>
    <lineage>
        <taxon>Eukaryota</taxon>
        <taxon>Viridiplantae</taxon>
        <taxon>Streptophyta</taxon>
        <taxon>Embryophyta</taxon>
        <taxon>Tracheophyta</taxon>
        <taxon>Spermatophyta</taxon>
        <taxon>Magnoliopsida</taxon>
        <taxon>eudicotyledons</taxon>
        <taxon>Gunneridae</taxon>
        <taxon>Pentapetalae</taxon>
        <taxon>rosids</taxon>
        <taxon>fabids</taxon>
        <taxon>Malpighiales</taxon>
        <taxon>Linaceae</taxon>
        <taxon>Linum</taxon>
    </lineage>
</organism>